<dbReference type="AlphaFoldDB" id="A0A507AUS7"/>
<keyword evidence="2" id="KW-1185">Reference proteome</keyword>
<dbReference type="InterPro" id="IPR021833">
    <property type="entry name" value="DUF3425"/>
</dbReference>
<comment type="caution">
    <text evidence="1">The sequence shown here is derived from an EMBL/GenBank/DDBJ whole genome shotgun (WGS) entry which is preliminary data.</text>
</comment>
<dbReference type="RefSeq" id="XP_030993194.1">
    <property type="nucleotide sequence ID" value="XM_031142697.1"/>
</dbReference>
<accession>A0A507AUS7</accession>
<dbReference type="Pfam" id="PF11905">
    <property type="entry name" value="DUF3425"/>
    <property type="match status" value="1"/>
</dbReference>
<dbReference type="InParanoid" id="A0A507AUS7"/>
<evidence type="ECO:0000313" key="1">
    <source>
        <dbReference type="EMBL" id="TPX11483.1"/>
    </source>
</evidence>
<reference evidence="1 2" key="1">
    <citation type="submission" date="2019-06" db="EMBL/GenBank/DDBJ databases">
        <title>Draft genome sequence of the filamentous fungus Phialemoniopsis curvata isolated from diesel fuel.</title>
        <authorList>
            <person name="Varaljay V.A."/>
            <person name="Lyon W.J."/>
            <person name="Crouch A.L."/>
            <person name="Drake C.E."/>
            <person name="Hollomon J.M."/>
            <person name="Nadeau L.J."/>
            <person name="Nunn H.S."/>
            <person name="Stevenson B.S."/>
            <person name="Bojanowski C.L."/>
            <person name="Crookes-Goodson W.J."/>
        </authorList>
    </citation>
    <scope>NUCLEOTIDE SEQUENCE [LARGE SCALE GENOMIC DNA]</scope>
    <source>
        <strain evidence="1 2">D216</strain>
    </source>
</reference>
<gene>
    <name evidence="1" type="ORF">E0L32_007902</name>
</gene>
<dbReference type="Proteomes" id="UP000319257">
    <property type="component" value="Unassembled WGS sequence"/>
</dbReference>
<dbReference type="OrthoDB" id="10261951at2759"/>
<evidence type="ECO:0000313" key="2">
    <source>
        <dbReference type="Proteomes" id="UP000319257"/>
    </source>
</evidence>
<dbReference type="EMBL" id="SKBQ01000049">
    <property type="protein sequence ID" value="TPX11483.1"/>
    <property type="molecule type" value="Genomic_DNA"/>
</dbReference>
<proteinExistence type="predicted"/>
<dbReference type="GeneID" id="41975349"/>
<name>A0A507AUS7_9PEZI</name>
<sequence length="394" mass="44290">MGCENFANSINGSDCLLSFDSLTSSESQRVQLEFFESSLRITFDGGTAPLLRRLYLVLHHQFTDDSGWSSSLAERVDGMVTTISDFIKLTGTITKDNLYGSIDPFSHATFGDSCDTELKLFPSRISKACLTAMLLFSKYLSSLPPAMWFSTYCYSLVERVLQWRLAQKSQSSSSHALPAYFEPSELQLSTPHSTIIDWVAFPSLRDRLIQHYNRSPSLGQVFEELLEHAVIEVADISTILTGVERGPGFLGVCNLYRALSHTTAEGGTETMYDGSVLELRDITLDGLFQMYRLPVPDTFKICQQACSGDGIWEPVPLAQLLFSPRLVQRLYRHLKVYMAHERWRLDPIFYDKHPELKWDGYEATIARGSSYRVTSGWEAATYASPSSCLEPTAL</sequence>
<protein>
    <submittedName>
        <fullName evidence="1">Uncharacterized protein</fullName>
    </submittedName>
</protein>
<organism evidence="1 2">
    <name type="scientific">Thyridium curvatum</name>
    <dbReference type="NCBI Taxonomy" id="1093900"/>
    <lineage>
        <taxon>Eukaryota</taxon>
        <taxon>Fungi</taxon>
        <taxon>Dikarya</taxon>
        <taxon>Ascomycota</taxon>
        <taxon>Pezizomycotina</taxon>
        <taxon>Sordariomycetes</taxon>
        <taxon>Sordariomycetidae</taxon>
        <taxon>Thyridiales</taxon>
        <taxon>Thyridiaceae</taxon>
        <taxon>Thyridium</taxon>
    </lineage>
</organism>